<reference evidence="1" key="2">
    <citation type="journal article" date="2022" name="New Phytol.">
        <title>Evolutionary transition to the ectomycorrhizal habit in the genomes of a hyperdiverse lineage of mushroom-forming fungi.</title>
        <authorList>
            <person name="Looney B."/>
            <person name="Miyauchi S."/>
            <person name="Morin E."/>
            <person name="Drula E."/>
            <person name="Courty P.E."/>
            <person name="Kohler A."/>
            <person name="Kuo A."/>
            <person name="LaButti K."/>
            <person name="Pangilinan J."/>
            <person name="Lipzen A."/>
            <person name="Riley R."/>
            <person name="Andreopoulos W."/>
            <person name="He G."/>
            <person name="Johnson J."/>
            <person name="Nolan M."/>
            <person name="Tritt A."/>
            <person name="Barry K.W."/>
            <person name="Grigoriev I.V."/>
            <person name="Nagy L.G."/>
            <person name="Hibbett D."/>
            <person name="Henrissat B."/>
            <person name="Matheny P.B."/>
            <person name="Labbe J."/>
            <person name="Martin F.M."/>
        </authorList>
    </citation>
    <scope>NUCLEOTIDE SEQUENCE</scope>
    <source>
        <strain evidence="1">HHB10654</strain>
    </source>
</reference>
<evidence type="ECO:0000313" key="1">
    <source>
        <dbReference type="EMBL" id="KAI0068107.1"/>
    </source>
</evidence>
<proteinExistence type="predicted"/>
<evidence type="ECO:0000313" key="2">
    <source>
        <dbReference type="Proteomes" id="UP000814140"/>
    </source>
</evidence>
<comment type="caution">
    <text evidence="1">The sequence shown here is derived from an EMBL/GenBank/DDBJ whole genome shotgun (WGS) entry which is preliminary data.</text>
</comment>
<dbReference type="EMBL" id="MU277188">
    <property type="protein sequence ID" value="KAI0068107.1"/>
    <property type="molecule type" value="Genomic_DNA"/>
</dbReference>
<name>A0ACB8TI48_9AGAM</name>
<protein>
    <submittedName>
        <fullName evidence="1">WD40 repeat-like protein</fullName>
    </submittedName>
</protein>
<sequence>MALHLVWSNFFAVPAPRPWHRAASLRESSIPRRLQWQRQNKRLRHPDHHMKCHYHRALKSPQSRASKIRGRPALSRSSRSRTDLQKPVRLLVLKRPRLGRGSRSPTRLPVNSPLCIRRTGGACRLLALSSVWFTRCHSYFFTIVGSTVKIYSVATGHVVSTLSASPSDGAQGDTTENHTGVITCMILNPHNAFQLITGSLDGHVKMWNFLDGVLLQTWDVGQAVHHVAAHEKLKDLMFVSVARPNKKKNAGDRDDNGVVLRVVLKPTTATANSPVLKPSEMVIIGKTRTTQGLGVSPSGLWLVGIGGHKAYVASTSNFRAGFVKFVSPEALKCLAFHPTEEYFATGDDKGSIRLWYCLDEKIVVNVANVEKRAPTTTLHWHAHAVSALAFTPNGAYLLSGGEESVLVIWQLHSGKKEFVPRVGAPILSVTASRTGEEEYLLGLADSSFVFINAARMKISRSYSRIKLDPAVSHSRPSSSTSVPLTVHSLTSTLILPSSHPSSLQTYSPSSSKLLFELEVSPSNRVSRKDEKMLEPSRVEQAVISSSGEWLATIDSRTGDESFRGEVYLKIWQWDKSSGFWILNTRVGRPHGLKKVTSTAFSPAARDATALLLVTTGEDGNVKSWRIRTLKEKRTGLTEVFWVLRSTFTFRQETPRHVSWSPDGSIFAVSFGPYVSLYDPFTNALIQALTAPQSCDKVLSSHFVGHGGRYLAAVGSTDIVLWDLVTQSAQWHHRSPTPISATVSQPSDETFAVFRSLPALSNGAAPLTHVSIFTHTSSIPRKTYTLPFGLRSIAWYPSSPVQQAPGSFSLVGITDTWSVVLFGDDIRAPSESGSAAKGLVDGASGPQKRTLFHDIFGESAFVDVSITHPRPPVDNASRSWNGKELTDIFDAPAYLMPPLETLFDSLMSGFLQPRPAMTEEPVKARRTANGDGSEDEDEEMDVDEDASQSLLNRPPDRIVDGYEMDTFIELFRQHAVKGEFSGLPSSLYCLNSTLLSPHIL</sequence>
<keyword evidence="2" id="KW-1185">Reference proteome</keyword>
<accession>A0ACB8TI48</accession>
<gene>
    <name evidence="1" type="ORF">BV25DRAFT_521261</name>
</gene>
<dbReference type="Proteomes" id="UP000814140">
    <property type="component" value="Unassembled WGS sequence"/>
</dbReference>
<organism evidence="1 2">
    <name type="scientific">Artomyces pyxidatus</name>
    <dbReference type="NCBI Taxonomy" id="48021"/>
    <lineage>
        <taxon>Eukaryota</taxon>
        <taxon>Fungi</taxon>
        <taxon>Dikarya</taxon>
        <taxon>Basidiomycota</taxon>
        <taxon>Agaricomycotina</taxon>
        <taxon>Agaricomycetes</taxon>
        <taxon>Russulales</taxon>
        <taxon>Auriscalpiaceae</taxon>
        <taxon>Artomyces</taxon>
    </lineage>
</organism>
<reference evidence="1" key="1">
    <citation type="submission" date="2021-03" db="EMBL/GenBank/DDBJ databases">
        <authorList>
            <consortium name="DOE Joint Genome Institute"/>
            <person name="Ahrendt S."/>
            <person name="Looney B.P."/>
            <person name="Miyauchi S."/>
            <person name="Morin E."/>
            <person name="Drula E."/>
            <person name="Courty P.E."/>
            <person name="Chicoki N."/>
            <person name="Fauchery L."/>
            <person name="Kohler A."/>
            <person name="Kuo A."/>
            <person name="Labutti K."/>
            <person name="Pangilinan J."/>
            <person name="Lipzen A."/>
            <person name="Riley R."/>
            <person name="Andreopoulos W."/>
            <person name="He G."/>
            <person name="Johnson J."/>
            <person name="Barry K.W."/>
            <person name="Grigoriev I.V."/>
            <person name="Nagy L."/>
            <person name="Hibbett D."/>
            <person name="Henrissat B."/>
            <person name="Matheny P.B."/>
            <person name="Labbe J."/>
            <person name="Martin F."/>
        </authorList>
    </citation>
    <scope>NUCLEOTIDE SEQUENCE</scope>
    <source>
        <strain evidence="1">HHB10654</strain>
    </source>
</reference>